<name>A0A9W6ZVS9_9STRA</name>
<evidence type="ECO:0000313" key="3">
    <source>
        <dbReference type="EMBL" id="GMH58028.1"/>
    </source>
</evidence>
<feature type="coiled-coil region" evidence="1">
    <location>
        <begin position="124"/>
        <end position="158"/>
    </location>
</feature>
<dbReference type="AlphaFoldDB" id="A0A9W6ZVS9"/>
<evidence type="ECO:0000256" key="1">
    <source>
        <dbReference type="SAM" id="Coils"/>
    </source>
</evidence>
<proteinExistence type="predicted"/>
<evidence type="ECO:0000256" key="2">
    <source>
        <dbReference type="SAM" id="MobiDB-lite"/>
    </source>
</evidence>
<reference evidence="4" key="1">
    <citation type="journal article" date="2023" name="Commun. Biol.">
        <title>Genome analysis of Parmales, the sister group of diatoms, reveals the evolutionary specialization of diatoms from phago-mixotrophs to photoautotrophs.</title>
        <authorList>
            <person name="Ban H."/>
            <person name="Sato S."/>
            <person name="Yoshikawa S."/>
            <person name="Yamada K."/>
            <person name="Nakamura Y."/>
            <person name="Ichinomiya M."/>
            <person name="Sato N."/>
            <person name="Blanc-Mathieu R."/>
            <person name="Endo H."/>
            <person name="Kuwata A."/>
            <person name="Ogata H."/>
        </authorList>
    </citation>
    <scope>NUCLEOTIDE SEQUENCE [LARGE SCALE GENOMIC DNA]</scope>
    <source>
        <strain evidence="4">NIES 3700</strain>
    </source>
</reference>
<sequence length="269" mass="30036">MERGSSSRSPSPPTLLSPTKPTIPTLPTFASSTSTFLRSENDTLMQKVNKYKSLHSSIESENVQLKSKVNVLTKKIGEFNSLRLNTETVQPSISTFFDESDYDSALALATQSVSVNQSKPVSVSEDSENDLQILLKENRSLKLKMDELNEINNKIQNDLAQVIISNNAYIKENDLLRMQKDDLLSEVKVLESSNLELTRLNSELSLELKITSGTILTPVKSNEEDLEGLKKENEALREWACKSAEDKRAIGEECEVSEESIYCKIGVTQ</sequence>
<gene>
    <name evidence="3" type="ORF">TrLO_g15924</name>
</gene>
<organism evidence="3 4">
    <name type="scientific">Triparma laevis f. longispina</name>
    <dbReference type="NCBI Taxonomy" id="1714387"/>
    <lineage>
        <taxon>Eukaryota</taxon>
        <taxon>Sar</taxon>
        <taxon>Stramenopiles</taxon>
        <taxon>Ochrophyta</taxon>
        <taxon>Bolidophyceae</taxon>
        <taxon>Parmales</taxon>
        <taxon>Triparmaceae</taxon>
        <taxon>Triparma</taxon>
    </lineage>
</organism>
<evidence type="ECO:0000313" key="4">
    <source>
        <dbReference type="Proteomes" id="UP001165122"/>
    </source>
</evidence>
<accession>A0A9W6ZVS9</accession>
<comment type="caution">
    <text evidence="3">The sequence shown here is derived from an EMBL/GenBank/DDBJ whole genome shotgun (WGS) entry which is preliminary data.</text>
</comment>
<dbReference type="EMBL" id="BRXW01000475">
    <property type="protein sequence ID" value="GMH58028.1"/>
    <property type="molecule type" value="Genomic_DNA"/>
</dbReference>
<keyword evidence="1" id="KW-0175">Coiled coil</keyword>
<protein>
    <submittedName>
        <fullName evidence="3">Uncharacterized protein</fullName>
    </submittedName>
</protein>
<dbReference type="Proteomes" id="UP001165122">
    <property type="component" value="Unassembled WGS sequence"/>
</dbReference>
<feature type="region of interest" description="Disordered" evidence="2">
    <location>
        <begin position="1"/>
        <end position="24"/>
    </location>
</feature>
<keyword evidence="4" id="KW-1185">Reference proteome</keyword>
<dbReference type="OrthoDB" id="10674800at2759"/>